<proteinExistence type="predicted"/>
<evidence type="ECO:0000256" key="1">
    <source>
        <dbReference type="SAM" id="SignalP"/>
    </source>
</evidence>
<reference evidence="2 3" key="1">
    <citation type="submission" date="2016-11" db="EMBL/GenBank/DDBJ databases">
        <title>Study of marine rhodopsin-containing bacteria.</title>
        <authorList>
            <person name="Yoshizawa S."/>
            <person name="Kumagai Y."/>
            <person name="Kogure K."/>
        </authorList>
    </citation>
    <scope>NUCLEOTIDE SEQUENCE [LARGE SCALE GENOMIC DNA]</scope>
    <source>
        <strain evidence="2 3">SG-29</strain>
    </source>
</reference>
<dbReference type="RefSeq" id="WP_094549853.1">
    <property type="nucleotide sequence ID" value="NZ_MQWB01000001.1"/>
</dbReference>
<keyword evidence="1" id="KW-0732">Signal</keyword>
<comment type="caution">
    <text evidence="2">The sequence shown here is derived from an EMBL/GenBank/DDBJ whole genome shotgun (WGS) entry which is preliminary data.</text>
</comment>
<accession>A0A259U1Q4</accession>
<dbReference type="OrthoDB" id="5526825at2"/>
<feature type="signal peptide" evidence="1">
    <location>
        <begin position="1"/>
        <end position="19"/>
    </location>
</feature>
<dbReference type="InterPro" id="IPR026444">
    <property type="entry name" value="Secre_tail"/>
</dbReference>
<evidence type="ECO:0008006" key="4">
    <source>
        <dbReference type="Google" id="ProtNLM"/>
    </source>
</evidence>
<evidence type="ECO:0000313" key="3">
    <source>
        <dbReference type="Proteomes" id="UP000216446"/>
    </source>
</evidence>
<name>A0A259U1Q4_9BACT</name>
<organism evidence="2 3">
    <name type="scientific">Rubricoccus marinus</name>
    <dbReference type="NCBI Taxonomy" id="716817"/>
    <lineage>
        <taxon>Bacteria</taxon>
        <taxon>Pseudomonadati</taxon>
        <taxon>Rhodothermota</taxon>
        <taxon>Rhodothermia</taxon>
        <taxon>Rhodothermales</taxon>
        <taxon>Rubricoccaceae</taxon>
        <taxon>Rubricoccus</taxon>
    </lineage>
</organism>
<dbReference type="NCBIfam" id="TIGR04183">
    <property type="entry name" value="Por_Secre_tail"/>
    <property type="match status" value="1"/>
</dbReference>
<dbReference type="Proteomes" id="UP000216446">
    <property type="component" value="Unassembled WGS sequence"/>
</dbReference>
<sequence length="539" mass="56861">MIRTLFLLVVLFCALPGAAQETFSVTLTERSDLVNAPALHSGAVAEHEGLWLFVGGRTQNQSGEGGGLHGFGADAFPREYENGDVIVYDRATDTRWSASLDGLPDAIADPLRSTNGQFLARGDSLIVVGGYGHSEAAGGKITFGTMTVIDVPGIIGAVMGARDLAPHIRQPLADEAMLKVAGGHLVNLASEPALVGGNRFDGEYGGAFTQEYTESVRVLKLDGDDLGGVDEFTDAELHRRDGNAAPMVLDGGAIGVGIYGGVFHPQTNQAYLKPMMLSTSGVTQEADFEQHVGHYTSPVLPMYSLERGEMSTVFFGGINAFTWDDASGDWMAVGNPPFIPFTNDIGVVSRRDGEWSERRLGVRMPLACDSGTRCTTLRGTNAAFFLDPALAFYADDIVDFDALPAGETRIGWIVGGIAAGSGSFGQTWASERVLEVAVTKTATPSTETGAPLAFRLGNPVPNPTRTGTRLDLTVDAPEAIRAEVFSVTGRRVAVLHDGSLAPGTHALTWDAAGVAPGLYLVRVTGADGASASRQVMLTR</sequence>
<dbReference type="Gene3D" id="2.60.40.4070">
    <property type="match status" value="1"/>
</dbReference>
<dbReference type="InParanoid" id="A0A259U1Q4"/>
<feature type="chain" id="PRO_5012853589" description="Secretion system C-terminal sorting domain-containing protein" evidence="1">
    <location>
        <begin position="20"/>
        <end position="539"/>
    </location>
</feature>
<dbReference type="EMBL" id="MQWB01000001">
    <property type="protein sequence ID" value="OZC03929.1"/>
    <property type="molecule type" value="Genomic_DNA"/>
</dbReference>
<evidence type="ECO:0000313" key="2">
    <source>
        <dbReference type="EMBL" id="OZC03929.1"/>
    </source>
</evidence>
<keyword evidence="3" id="KW-1185">Reference proteome</keyword>
<gene>
    <name evidence="2" type="ORF">BSZ36_13635</name>
</gene>
<dbReference type="AlphaFoldDB" id="A0A259U1Q4"/>
<protein>
    <recommendedName>
        <fullName evidence="4">Secretion system C-terminal sorting domain-containing protein</fullName>
    </recommendedName>
</protein>